<gene>
    <name evidence="2" type="ORF">CGZ93_03240</name>
</gene>
<evidence type="ECO:0000313" key="3">
    <source>
        <dbReference type="Proteomes" id="UP000216311"/>
    </source>
</evidence>
<dbReference type="RefSeq" id="WP_094362728.1">
    <property type="nucleotide sequence ID" value="NZ_NMVQ01000003.1"/>
</dbReference>
<feature type="coiled-coil region" evidence="1">
    <location>
        <begin position="1"/>
        <end position="32"/>
    </location>
</feature>
<dbReference type="OrthoDB" id="3730516at2"/>
<dbReference type="AlphaFoldDB" id="A0A255H9F2"/>
<reference evidence="2 3" key="1">
    <citation type="submission" date="2017-07" db="EMBL/GenBank/DDBJ databases">
        <title>Draft whole genome sequences of clinical Proprionibacteriaceae strains.</title>
        <authorList>
            <person name="Bernier A.-M."/>
            <person name="Bernard K."/>
            <person name="Domingo M.-C."/>
        </authorList>
    </citation>
    <scope>NUCLEOTIDE SEQUENCE [LARGE SCALE GENOMIC DNA]</scope>
    <source>
        <strain evidence="2 3">NML 130396</strain>
    </source>
</reference>
<dbReference type="EMBL" id="NMVQ01000003">
    <property type="protein sequence ID" value="OYO24420.1"/>
    <property type="molecule type" value="Genomic_DNA"/>
</dbReference>
<keyword evidence="1" id="KW-0175">Coiled coil</keyword>
<organism evidence="2 3">
    <name type="scientific">Enemella dayhoffiae</name>
    <dbReference type="NCBI Taxonomy" id="2016507"/>
    <lineage>
        <taxon>Bacteria</taxon>
        <taxon>Bacillati</taxon>
        <taxon>Actinomycetota</taxon>
        <taxon>Actinomycetes</taxon>
        <taxon>Propionibacteriales</taxon>
        <taxon>Propionibacteriaceae</taxon>
        <taxon>Enemella</taxon>
    </lineage>
</organism>
<name>A0A255H9F2_9ACTN</name>
<dbReference type="Proteomes" id="UP000216311">
    <property type="component" value="Unassembled WGS sequence"/>
</dbReference>
<protein>
    <submittedName>
        <fullName evidence="2">Uncharacterized protein</fullName>
    </submittedName>
</protein>
<comment type="caution">
    <text evidence="2">The sequence shown here is derived from an EMBL/GenBank/DDBJ whole genome shotgun (WGS) entry which is preliminary data.</text>
</comment>
<accession>A0A255H9F2</accession>
<keyword evidence="3" id="KW-1185">Reference proteome</keyword>
<evidence type="ECO:0000313" key="2">
    <source>
        <dbReference type="EMBL" id="OYO24420.1"/>
    </source>
</evidence>
<evidence type="ECO:0000256" key="1">
    <source>
        <dbReference type="SAM" id="Coils"/>
    </source>
</evidence>
<proteinExistence type="predicted"/>
<sequence length="87" mass="9838">MAESEAELKELVRRLSERLDTVEAELAELRRRSDEDVPEDVLIAISAAVAAYLGHRAKVRAVRFRRTGVWAQQGRSAVQSRTVPHTR</sequence>